<comment type="caution">
    <text evidence="5">The sequence shown here is derived from an EMBL/GenBank/DDBJ whole genome shotgun (WGS) entry which is preliminary data.</text>
</comment>
<dbReference type="GO" id="GO:0010181">
    <property type="term" value="F:FMN binding"/>
    <property type="evidence" value="ECO:0007669"/>
    <property type="project" value="InterPro"/>
</dbReference>
<organism evidence="5 6">
    <name type="scientific">Gillisia mitskevichiae</name>
    <dbReference type="NCBI Taxonomy" id="270921"/>
    <lineage>
        <taxon>Bacteria</taxon>
        <taxon>Pseudomonadati</taxon>
        <taxon>Bacteroidota</taxon>
        <taxon>Flavobacteriia</taxon>
        <taxon>Flavobacteriales</taxon>
        <taxon>Flavobacteriaceae</taxon>
        <taxon>Gillisia</taxon>
    </lineage>
</organism>
<evidence type="ECO:0000256" key="2">
    <source>
        <dbReference type="ARBA" id="ARBA00005979"/>
    </source>
</evidence>
<comment type="similarity">
    <text evidence="2">Belongs to the NADH:flavin oxidoreductase/NADH oxidase family.</text>
</comment>
<protein>
    <submittedName>
        <fullName evidence="5">N-ethylmaleimide reductase</fullName>
    </submittedName>
</protein>
<dbReference type="InterPro" id="IPR013785">
    <property type="entry name" value="Aldolase_TIM"/>
</dbReference>
<evidence type="ECO:0000256" key="3">
    <source>
        <dbReference type="ARBA" id="ARBA00023002"/>
    </source>
</evidence>
<evidence type="ECO:0000256" key="1">
    <source>
        <dbReference type="ARBA" id="ARBA00001917"/>
    </source>
</evidence>
<proteinExistence type="inferred from homology"/>
<name>A0A495P405_9FLAO</name>
<dbReference type="GO" id="GO:0005829">
    <property type="term" value="C:cytosol"/>
    <property type="evidence" value="ECO:0007669"/>
    <property type="project" value="UniProtKB-ARBA"/>
</dbReference>
<dbReference type="Gene3D" id="3.20.20.70">
    <property type="entry name" value="Aldolase class I"/>
    <property type="match status" value="1"/>
</dbReference>
<sequence length="370" mass="41744">MKENQALLESYKLEDLSLRNRVVMAPMTRNRADNSDNAPTSLHAEYYKQRSGAGLIITEGSQISERAVGYINTPGIYTNAQVEGWKKVTTAVHEEGGKIFIQLWHCGRMSHPKFHNGEKPLAPSAVNPNAQSFTQDGFEDTVEPKAMSLVEIKETIQEFKKAAQNAKDAGFDGVEIHSSNGYLIHQFFNKNSNTRTDEYGGSIQNRARFFFEVIEAINEVWDETKIGVRLNPSLNDAFGIKATEETIPTFDYIIEKLNAYNLAYLHLSEPFTDVSKIDFLVTEIARHYRPIYKGTLMINSGFDQETGNQIIKEGNADLVSFGKLFISNPDLPKRFEKNADLAEWDEDTFYTPGAKGYTDYPKLKEEPVGE</sequence>
<dbReference type="AlphaFoldDB" id="A0A495P405"/>
<evidence type="ECO:0000313" key="6">
    <source>
        <dbReference type="Proteomes" id="UP000276282"/>
    </source>
</evidence>
<evidence type="ECO:0000313" key="5">
    <source>
        <dbReference type="EMBL" id="RKS43409.1"/>
    </source>
</evidence>
<evidence type="ECO:0000259" key="4">
    <source>
        <dbReference type="Pfam" id="PF00724"/>
    </source>
</evidence>
<dbReference type="SUPFAM" id="SSF51395">
    <property type="entry name" value="FMN-linked oxidoreductases"/>
    <property type="match status" value="1"/>
</dbReference>
<reference evidence="5 6" key="1">
    <citation type="submission" date="2018-10" db="EMBL/GenBank/DDBJ databases">
        <title>Genomic Encyclopedia of Archaeal and Bacterial Type Strains, Phase II (KMG-II): from individual species to whole genera.</title>
        <authorList>
            <person name="Goeker M."/>
        </authorList>
    </citation>
    <scope>NUCLEOTIDE SEQUENCE [LARGE SCALE GENOMIC DNA]</scope>
    <source>
        <strain evidence="5 6">DSM 19839</strain>
    </source>
</reference>
<keyword evidence="6" id="KW-1185">Reference proteome</keyword>
<keyword evidence="3" id="KW-0560">Oxidoreductase</keyword>
<dbReference type="EMBL" id="RBLG01000005">
    <property type="protein sequence ID" value="RKS43409.1"/>
    <property type="molecule type" value="Genomic_DNA"/>
</dbReference>
<comment type="cofactor">
    <cofactor evidence="1">
        <name>FMN</name>
        <dbReference type="ChEBI" id="CHEBI:58210"/>
    </cofactor>
</comment>
<dbReference type="Proteomes" id="UP000276282">
    <property type="component" value="Unassembled WGS sequence"/>
</dbReference>
<dbReference type="FunFam" id="3.20.20.70:FF:000059">
    <property type="entry name" value="N-ethylmaleimide reductase, FMN-linked"/>
    <property type="match status" value="1"/>
</dbReference>
<dbReference type="GO" id="GO:0016628">
    <property type="term" value="F:oxidoreductase activity, acting on the CH-CH group of donors, NAD or NADP as acceptor"/>
    <property type="evidence" value="ECO:0007669"/>
    <property type="project" value="UniProtKB-ARBA"/>
</dbReference>
<dbReference type="InterPro" id="IPR001155">
    <property type="entry name" value="OxRdtase_FMN_N"/>
</dbReference>
<dbReference type="InterPro" id="IPR045247">
    <property type="entry name" value="Oye-like"/>
</dbReference>
<feature type="domain" description="NADH:flavin oxidoreductase/NADH oxidase N-terminal" evidence="4">
    <location>
        <begin position="11"/>
        <end position="339"/>
    </location>
</feature>
<dbReference type="OrthoDB" id="9772736at2"/>
<dbReference type="Pfam" id="PF00724">
    <property type="entry name" value="Oxidored_FMN"/>
    <property type="match status" value="1"/>
</dbReference>
<dbReference type="PANTHER" id="PTHR22893">
    <property type="entry name" value="NADH OXIDOREDUCTASE-RELATED"/>
    <property type="match status" value="1"/>
</dbReference>
<dbReference type="CDD" id="cd02933">
    <property type="entry name" value="OYE_like_FMN"/>
    <property type="match status" value="1"/>
</dbReference>
<dbReference type="PANTHER" id="PTHR22893:SF91">
    <property type="entry name" value="NADPH DEHYDROGENASE 2-RELATED"/>
    <property type="match status" value="1"/>
</dbReference>
<gene>
    <name evidence="5" type="ORF">BC962_2965</name>
</gene>
<dbReference type="RefSeq" id="WP_121346752.1">
    <property type="nucleotide sequence ID" value="NZ_RBLG01000005.1"/>
</dbReference>
<accession>A0A495P405</accession>